<feature type="compositionally biased region" description="Polar residues" evidence="2">
    <location>
        <begin position="938"/>
        <end position="948"/>
    </location>
</feature>
<feature type="compositionally biased region" description="Polar residues" evidence="2">
    <location>
        <begin position="859"/>
        <end position="869"/>
    </location>
</feature>
<feature type="compositionally biased region" description="Low complexity" evidence="2">
    <location>
        <begin position="378"/>
        <end position="432"/>
    </location>
</feature>
<name>A0A197JIR9_9FUNG</name>
<feature type="compositionally biased region" description="Basic residues" evidence="2">
    <location>
        <begin position="313"/>
        <end position="328"/>
    </location>
</feature>
<evidence type="ECO:0000313" key="4">
    <source>
        <dbReference type="Proteomes" id="UP000078512"/>
    </source>
</evidence>
<dbReference type="PANTHER" id="PTHR12832:SF11">
    <property type="entry name" value="LD23868P"/>
    <property type="match status" value="1"/>
</dbReference>
<feature type="compositionally biased region" description="Low complexity" evidence="2">
    <location>
        <begin position="1736"/>
        <end position="1761"/>
    </location>
</feature>
<feature type="compositionally biased region" description="Polar residues" evidence="2">
    <location>
        <begin position="1004"/>
        <end position="1041"/>
    </location>
</feature>
<feature type="region of interest" description="Disordered" evidence="2">
    <location>
        <begin position="1712"/>
        <end position="1786"/>
    </location>
</feature>
<gene>
    <name evidence="3" type="ORF">K457DRAFT_142043</name>
</gene>
<accession>A0A197JIR9</accession>
<proteinExistence type="inferred from homology"/>
<comment type="similarity">
    <text evidence="1">Belongs to the TCP11 family.</text>
</comment>
<reference evidence="3 4" key="1">
    <citation type="submission" date="2016-05" db="EMBL/GenBank/DDBJ databases">
        <title>Genome sequencing reveals origins of a unique bacterial endosymbiosis in the earliest lineages of terrestrial Fungi.</title>
        <authorList>
            <consortium name="DOE Joint Genome Institute"/>
            <person name="Uehling J."/>
            <person name="Gryganskyi A."/>
            <person name="Hameed K."/>
            <person name="Tschaplinski T."/>
            <person name="Misztal P."/>
            <person name="Wu S."/>
            <person name="Desiro A."/>
            <person name="Vande Pol N."/>
            <person name="Du Z.-Y."/>
            <person name="Zienkiewicz A."/>
            <person name="Zienkiewicz K."/>
            <person name="Morin E."/>
            <person name="Tisserant E."/>
            <person name="Splivallo R."/>
            <person name="Hainaut M."/>
            <person name="Henrissat B."/>
            <person name="Ohm R."/>
            <person name="Kuo A."/>
            <person name="Yan J."/>
            <person name="Lipzen A."/>
            <person name="Nolan M."/>
            <person name="Labutti K."/>
            <person name="Barry K."/>
            <person name="Goldstein A."/>
            <person name="Labbe J."/>
            <person name="Schadt C."/>
            <person name="Tuskan G."/>
            <person name="Grigoriev I."/>
            <person name="Martin F."/>
            <person name="Vilgalys R."/>
            <person name="Bonito G."/>
        </authorList>
    </citation>
    <scope>NUCLEOTIDE SEQUENCE [LARGE SCALE GENOMIC DNA]</scope>
    <source>
        <strain evidence="3 4">AG-77</strain>
    </source>
</reference>
<keyword evidence="4" id="KW-1185">Reference proteome</keyword>
<feature type="region of interest" description="Disordered" evidence="2">
    <location>
        <begin position="267"/>
        <end position="341"/>
    </location>
</feature>
<feature type="compositionally biased region" description="Low complexity" evidence="2">
    <location>
        <begin position="1049"/>
        <end position="1060"/>
    </location>
</feature>
<feature type="compositionally biased region" description="Low complexity" evidence="2">
    <location>
        <begin position="1"/>
        <end position="49"/>
    </location>
</feature>
<evidence type="ECO:0000313" key="3">
    <source>
        <dbReference type="EMBL" id="OAQ24269.1"/>
    </source>
</evidence>
<feature type="region of interest" description="Disordered" evidence="2">
    <location>
        <begin position="1215"/>
        <end position="1236"/>
    </location>
</feature>
<feature type="region of interest" description="Disordered" evidence="2">
    <location>
        <begin position="669"/>
        <end position="777"/>
    </location>
</feature>
<feature type="region of interest" description="Disordered" evidence="2">
    <location>
        <begin position="1857"/>
        <end position="1898"/>
    </location>
</feature>
<dbReference type="Pfam" id="PF05794">
    <property type="entry name" value="Tcp11"/>
    <property type="match status" value="1"/>
</dbReference>
<evidence type="ECO:0000256" key="1">
    <source>
        <dbReference type="ARBA" id="ARBA00010954"/>
    </source>
</evidence>
<feature type="region of interest" description="Disordered" evidence="2">
    <location>
        <begin position="827"/>
        <end position="872"/>
    </location>
</feature>
<feature type="compositionally biased region" description="Basic residues" evidence="2">
    <location>
        <begin position="286"/>
        <end position="299"/>
    </location>
</feature>
<protein>
    <submittedName>
        <fullName evidence="3">Tcp11-domain-containing protein</fullName>
    </submittedName>
</protein>
<feature type="compositionally biased region" description="Polar residues" evidence="2">
    <location>
        <begin position="442"/>
        <end position="451"/>
    </location>
</feature>
<feature type="compositionally biased region" description="Basic and acidic residues" evidence="2">
    <location>
        <begin position="949"/>
        <end position="958"/>
    </location>
</feature>
<feature type="region of interest" description="Disordered" evidence="2">
    <location>
        <begin position="363"/>
        <end position="497"/>
    </location>
</feature>
<feature type="region of interest" description="Disordered" evidence="2">
    <location>
        <begin position="1373"/>
        <end position="1407"/>
    </location>
</feature>
<feature type="region of interest" description="Disordered" evidence="2">
    <location>
        <begin position="511"/>
        <end position="573"/>
    </location>
</feature>
<feature type="compositionally biased region" description="Polar residues" evidence="2">
    <location>
        <begin position="1217"/>
        <end position="1229"/>
    </location>
</feature>
<feature type="compositionally biased region" description="Low complexity" evidence="2">
    <location>
        <begin position="717"/>
        <end position="735"/>
    </location>
</feature>
<feature type="region of interest" description="Disordered" evidence="2">
    <location>
        <begin position="185"/>
        <end position="233"/>
    </location>
</feature>
<feature type="compositionally biased region" description="Polar residues" evidence="2">
    <location>
        <begin position="363"/>
        <end position="377"/>
    </location>
</feature>
<organism evidence="3 4">
    <name type="scientific">Linnemannia elongata AG-77</name>
    <dbReference type="NCBI Taxonomy" id="1314771"/>
    <lineage>
        <taxon>Eukaryota</taxon>
        <taxon>Fungi</taxon>
        <taxon>Fungi incertae sedis</taxon>
        <taxon>Mucoromycota</taxon>
        <taxon>Mortierellomycotina</taxon>
        <taxon>Mortierellomycetes</taxon>
        <taxon>Mortierellales</taxon>
        <taxon>Mortierellaceae</taxon>
        <taxon>Linnemannia</taxon>
    </lineage>
</organism>
<feature type="compositionally biased region" description="Low complexity" evidence="2">
    <location>
        <begin position="456"/>
        <end position="474"/>
    </location>
</feature>
<dbReference type="OrthoDB" id="276323at2759"/>
<feature type="region of interest" description="Disordered" evidence="2">
    <location>
        <begin position="594"/>
        <end position="649"/>
    </location>
</feature>
<feature type="region of interest" description="Disordered" evidence="2">
    <location>
        <begin position="124"/>
        <end position="163"/>
    </location>
</feature>
<feature type="compositionally biased region" description="Low complexity" evidence="2">
    <location>
        <begin position="222"/>
        <end position="233"/>
    </location>
</feature>
<dbReference type="PANTHER" id="PTHR12832">
    <property type="entry name" value="TESTIS-SPECIFIC PROTEIN PBS13 T-COMPLEX 11"/>
    <property type="match status" value="1"/>
</dbReference>
<feature type="compositionally biased region" description="Basic residues" evidence="2">
    <location>
        <begin position="633"/>
        <end position="643"/>
    </location>
</feature>
<dbReference type="InterPro" id="IPR008862">
    <property type="entry name" value="Tcp11"/>
</dbReference>
<feature type="compositionally biased region" description="Low complexity" evidence="2">
    <location>
        <begin position="56"/>
        <end position="66"/>
    </location>
</feature>
<feature type="compositionally biased region" description="Pro residues" evidence="2">
    <location>
        <begin position="130"/>
        <end position="141"/>
    </location>
</feature>
<dbReference type="EMBL" id="KV442097">
    <property type="protein sequence ID" value="OAQ24269.1"/>
    <property type="molecule type" value="Genomic_DNA"/>
</dbReference>
<sequence length="1898" mass="203962">MHHDPTSASTTSTSTSSASPATSPSAPLLVASATTSVSSTTSTSAATSSHSLPYRSVSVSTSASPALAPPSQPHNSSSAPVRHHSRRGTIGASTVSVPCLTSSHIRPNINRHADVLAIHQSFDLSKPFEPSSPSPSPPPSPTTSTVPTHSSTHHQLSPSIDFQSERSISLSQLLTASVQVQHLSSIDQPQPQEKRQPQSGSPSFPSLSSLSRQEKFDKHKNNNQTNNRFNNNNNNSICGGSGLGIQAIVIQDHAVVMGHIMDQDSVLSSPEADIQANNSSRDEHRRCKRRKSSSSRSSRHQILSNDNSSSSRSRSKHSRSRRHDKHRISNNSSGADNRGGWKSSQITVAHIHDSEEFCVEQAIPSSSTNEASATSKMSPGDISSLSSSSIAPSPGTTSASATPSPSSPTSGPTCISTSSLPSSVHSFPSSSSKAELAFTAAAQPSDSSRNSFPIVPDTLSDTSPSPTSNSESSPSSPPSSPDQNEDNLPSSQPARTGIFLPNFLSSIRIFNSRPPSSIPPSQSSSKAEAQPLPLPSSPSTTISSSAVRSSSSSKSSSGNSRSRHKDTTRAHSVIVTDVRSINIRDISTVPTLTSFNQKRSKRRSSSASHHSPVPSSSCTSTSSSSSPHIASTSRRKRIKKSSHSSKTPWNLCTSSCGCTQLQSSPAAESQVESLTAHQHHAPSVSQLHMESTGRIRTISESEVSVSDRTQPSHRIVHQQQQQQQERGSRQSSSHQPGQDPTAELTSHSQSQEPTSHSHASLHIQHRLPPPSPQQALHGLTHNLNQTQLHSTLNHTLPQRIQTHQEIDQQHTLHHKRQRSPQLQQMAFEVPSPSTSSSSSSAASSAKNTERLKRARHQSGETYESVSDDTAQPEAAHTLAWQDKASRDQNDHINKQDSVTLNNARKPSFQMHASSHAVQHDSTVVLQVRQPSRIHPFDSESSGSNMTGKSQDDRHHPLDGPELTPLAPARTNVEPSIHPLDSEARKETKAQQGYPSDGRHKEASSRVQPAPESSSQRISTTSQHQDPIQQRPSPGASGQRTSAVLPKGASSTSSTTRSQQQLAAHQPSRPSGSNAAMQVVKPSPATLMLPITRDTLRELDLFEIFKNPQLRHDIVFDPHLQFRPNFDGERGLAKRREADRFWHEVGAELNARRAVLSARRDATTKMLSLAGLSASSPSSRMIQQQAQQMCPLPKAVLLPRLIDELREILLSLLPAPPTNQDGSKPSQQDAAHQENSERTLLTSTLDPDLILQELDHGVLDVHALFRYLGDSLKGHCAPMRDSLVESMVHTVVDLEEIVRGIRMCFEILEWMKLDIANHQLRTLRPWLLDNSIDFEQKYFTEHLGRGGSLHRTTSWFKKSWLNWESVKQSVIGKTSPPVATFPSSRRPSLAPPPTTEYDGSPQGSSPVALSPAQAAINFKRRTSVVSTDIGENILDGVVNEGLLEMILRPHGSVNTMPETFELDHCRLLLFHNDFQDLTILCILLILFRQLAQNCWTPQDLVEIKKVVWLLLTDENANFGANTQTKSGGGQHGSSASGGSSGMKDIVIQIEFAARRVRERSMNGAAVTAATIAAAGSRRSSLSPETPIPTTMGLRRGSLASSVQAVSMATGNNPLHPTRSPITIPRPLSAAAMVSPTAASSKAGEATPAAPSLSASDTNLLTAWLDNALCRTSTLYVLIQKRLLIHFRRWLYLHSCSSMLVLSASCASLASAISMSSSQGPDDSEDQNKGDDDDEETTTSPGGQSAGSSGQGNGTTTTSLTKKSQVEAGKGVQSNTPVPAGVTPPVLSPEEANKAAAEALAAKLSFNTAEMEAHGLTGLEDEMSALLEKIRAVSEFNKKVYGSWYRDLVKQGRAERWLETTTGSSSGSPTEDSTSVASKAASSALSASTSSSNASTKSVA</sequence>
<evidence type="ECO:0000256" key="2">
    <source>
        <dbReference type="SAM" id="MobiDB-lite"/>
    </source>
</evidence>
<dbReference type="Proteomes" id="UP000078512">
    <property type="component" value="Unassembled WGS sequence"/>
</dbReference>
<feature type="compositionally biased region" description="Low complexity" evidence="2">
    <location>
        <begin position="511"/>
        <end position="525"/>
    </location>
</feature>
<feature type="compositionally biased region" description="Low complexity" evidence="2">
    <location>
        <begin position="830"/>
        <end position="845"/>
    </location>
</feature>
<feature type="compositionally biased region" description="Basic and acidic residues" evidence="2">
    <location>
        <begin position="979"/>
        <end position="988"/>
    </location>
</feature>
<feature type="compositionally biased region" description="Low complexity" evidence="2">
    <location>
        <begin position="537"/>
        <end position="560"/>
    </location>
</feature>
<feature type="compositionally biased region" description="Low complexity" evidence="2">
    <location>
        <begin position="605"/>
        <end position="632"/>
    </location>
</feature>
<feature type="compositionally biased region" description="Low complexity" evidence="2">
    <location>
        <begin position="142"/>
        <end position="154"/>
    </location>
</feature>
<dbReference type="STRING" id="1314771.A0A197JIR9"/>
<feature type="region of interest" description="Disordered" evidence="2">
    <location>
        <begin position="1519"/>
        <end position="1540"/>
    </location>
</feature>
<feature type="compositionally biased region" description="Polar residues" evidence="2">
    <location>
        <begin position="700"/>
        <end position="709"/>
    </location>
</feature>
<feature type="region of interest" description="Disordered" evidence="2">
    <location>
        <begin position="1"/>
        <end position="94"/>
    </location>
</feature>
<feature type="compositionally biased region" description="Polar residues" evidence="2">
    <location>
        <begin position="743"/>
        <end position="758"/>
    </location>
</feature>
<feature type="compositionally biased region" description="Low complexity" evidence="2">
    <location>
        <begin position="197"/>
        <end position="211"/>
    </location>
</feature>
<feature type="region of interest" description="Disordered" evidence="2">
    <location>
        <begin position="933"/>
        <end position="1075"/>
    </location>
</feature>
<dbReference type="GO" id="GO:0010737">
    <property type="term" value="P:protein kinase A signaling"/>
    <property type="evidence" value="ECO:0007669"/>
    <property type="project" value="TreeGrafter"/>
</dbReference>